<gene>
    <name evidence="2" type="ORF">RFULGI_LOCUS11878</name>
</gene>
<dbReference type="InterPro" id="IPR001229">
    <property type="entry name" value="Jacalin-like_lectin_dom"/>
</dbReference>
<dbReference type="Proteomes" id="UP000789396">
    <property type="component" value="Unassembled WGS sequence"/>
</dbReference>
<dbReference type="SUPFAM" id="SSF51101">
    <property type="entry name" value="Mannose-binding lectins"/>
    <property type="match status" value="1"/>
</dbReference>
<feature type="domain" description="Jacalin-type lectin" evidence="1">
    <location>
        <begin position="31"/>
        <end position="138"/>
    </location>
</feature>
<feature type="non-terminal residue" evidence="2">
    <location>
        <position position="277"/>
    </location>
</feature>
<comment type="caution">
    <text evidence="2">The sequence shown here is derived from an EMBL/GenBank/DDBJ whole genome shotgun (WGS) entry which is preliminary data.</text>
</comment>
<dbReference type="Gene3D" id="2.100.10.30">
    <property type="entry name" value="Jacalin-like lectin domain"/>
    <property type="match status" value="1"/>
</dbReference>
<dbReference type="Pfam" id="PF01419">
    <property type="entry name" value="Jacalin"/>
    <property type="match status" value="1"/>
</dbReference>
<evidence type="ECO:0000259" key="1">
    <source>
        <dbReference type="Pfam" id="PF01419"/>
    </source>
</evidence>
<accession>A0A9N9NDG9</accession>
<keyword evidence="3" id="KW-1185">Reference proteome</keyword>
<name>A0A9N9NDG9_9GLOM</name>
<organism evidence="2 3">
    <name type="scientific">Racocetra fulgida</name>
    <dbReference type="NCBI Taxonomy" id="60492"/>
    <lineage>
        <taxon>Eukaryota</taxon>
        <taxon>Fungi</taxon>
        <taxon>Fungi incertae sedis</taxon>
        <taxon>Mucoromycota</taxon>
        <taxon>Glomeromycotina</taxon>
        <taxon>Glomeromycetes</taxon>
        <taxon>Diversisporales</taxon>
        <taxon>Gigasporaceae</taxon>
        <taxon>Racocetra</taxon>
    </lineage>
</organism>
<evidence type="ECO:0000313" key="2">
    <source>
        <dbReference type="EMBL" id="CAG8727396.1"/>
    </source>
</evidence>
<reference evidence="2" key="1">
    <citation type="submission" date="2021-06" db="EMBL/GenBank/DDBJ databases">
        <authorList>
            <person name="Kallberg Y."/>
            <person name="Tangrot J."/>
            <person name="Rosling A."/>
        </authorList>
    </citation>
    <scope>NUCLEOTIDE SEQUENCE</scope>
    <source>
        <strain evidence="2">IN212</strain>
    </source>
</reference>
<sequence length="277" mass="31589">SEVDDLDKIANELGTSKSNLLNNDIIKDICVKQIKIWHLDFIDAIQFFYKITTNDKTYSIDDGEYIAAIYGKYGKESHGNIDELNFIKYIPSKKQVKFFTHCGKYNTTPFDMSSAAGAVYACFFGKCTDKSVTSIGMYEGKVHSILEQQVQLQQLSGVLFPNKPYDFLVLKQEIARLKYQDLAPQVRNEKIKFEELTTNIKTKAAHLEKVVDLLLETQKQAIKSNDQLIQGQLTAYKNILEGSLTKEELQILLDKQTELYQLEDHLANLQIDLPSKS</sequence>
<dbReference type="InterPro" id="IPR036404">
    <property type="entry name" value="Jacalin-like_lectin_dom_sf"/>
</dbReference>
<dbReference type="EMBL" id="CAJVPZ010027017">
    <property type="protein sequence ID" value="CAG8727396.1"/>
    <property type="molecule type" value="Genomic_DNA"/>
</dbReference>
<proteinExistence type="predicted"/>
<dbReference type="AlphaFoldDB" id="A0A9N9NDG9"/>
<protein>
    <submittedName>
        <fullName evidence="2">10276_t:CDS:1</fullName>
    </submittedName>
</protein>
<dbReference type="OrthoDB" id="2434658at2759"/>
<evidence type="ECO:0000313" key="3">
    <source>
        <dbReference type="Proteomes" id="UP000789396"/>
    </source>
</evidence>